<reference evidence="2" key="1">
    <citation type="submission" date="2019-09" db="UniProtKB">
        <authorList>
            <consortium name="WormBaseParasite"/>
        </authorList>
    </citation>
    <scope>IDENTIFICATION</scope>
</reference>
<evidence type="ECO:0000313" key="2">
    <source>
        <dbReference type="WBParaSite" id="HPBE_0000006301-mRNA-1"/>
    </source>
</evidence>
<organism evidence="1 2">
    <name type="scientific">Heligmosomoides polygyrus</name>
    <name type="common">Parasitic roundworm</name>
    <dbReference type="NCBI Taxonomy" id="6339"/>
    <lineage>
        <taxon>Eukaryota</taxon>
        <taxon>Metazoa</taxon>
        <taxon>Ecdysozoa</taxon>
        <taxon>Nematoda</taxon>
        <taxon>Chromadorea</taxon>
        <taxon>Rhabditida</taxon>
        <taxon>Rhabditina</taxon>
        <taxon>Rhabditomorpha</taxon>
        <taxon>Strongyloidea</taxon>
        <taxon>Heligmosomidae</taxon>
        <taxon>Heligmosomoides</taxon>
    </lineage>
</organism>
<dbReference type="Proteomes" id="UP000050761">
    <property type="component" value="Unassembled WGS sequence"/>
</dbReference>
<keyword evidence="1" id="KW-1185">Reference proteome</keyword>
<proteinExistence type="predicted"/>
<dbReference type="WBParaSite" id="HPBE_0000006301-mRNA-1">
    <property type="protein sequence ID" value="HPBE_0000006301-mRNA-1"/>
    <property type="gene ID" value="HPBE_0000006301"/>
</dbReference>
<protein>
    <submittedName>
        <fullName evidence="2">COesterase domain-containing protein</fullName>
    </submittedName>
</protein>
<accession>A0A183F1W1</accession>
<evidence type="ECO:0000313" key="1">
    <source>
        <dbReference type="Proteomes" id="UP000050761"/>
    </source>
</evidence>
<name>A0A183F1W1_HELPZ</name>
<sequence length="297" mass="33807">LVIPDWQSFISVMAELYSSCSQYKGGEFAKDFFVFLHDRGELHCILLDRFAYNVECGKYVYDRQLVSERDFVWVYDLIPLLAALASPDAYLQSQGSHSLQLLFGVNFATDSCPLTRRGPFINNYKMAFEGAPEAVTVTQTLAQFSWKNDRNQLYRYVKLFLPANRDEAVVPLEAYELTPSESTWLADQLAYFESYRTSRAHSYTTTGATNPNLLDYPVRLEFLLSDMRPEAGYVRHRSTGVWITDASSFIRMEVDRVGSFEKPVNCGLLCRPICGPISQSCESPIKLALWPGNVIFD</sequence>
<dbReference type="AlphaFoldDB" id="A0A183F1W1"/>